<accession>A0ACD5BJQ1</accession>
<proteinExistence type="predicted"/>
<keyword evidence="2" id="KW-1185">Reference proteome</keyword>
<gene>
    <name evidence="1" type="ORF">LCL61_29140</name>
</gene>
<reference evidence="1" key="1">
    <citation type="submission" date="2023-10" db="EMBL/GenBank/DDBJ databases">
        <title>Whole genome sequencing of actinobacterial strain Amycolatopsis sp. (BCA-696) identifies the underlying plant growth-promoting genes.</title>
        <authorList>
            <person name="Gandham P."/>
            <person name="Vadla N."/>
            <person name="Saji A."/>
            <person name="Srinivas V."/>
            <person name="Ruperao P."/>
            <person name="Selvanayagam S."/>
            <person name="Saxena R.K."/>
            <person name="Rathore A."/>
            <person name="Gopalakrishnan S."/>
            <person name="Thakur V."/>
        </authorList>
    </citation>
    <scope>NUCLEOTIDE SEQUENCE</scope>
    <source>
        <strain evidence="1">BCA-696</strain>
    </source>
</reference>
<evidence type="ECO:0000313" key="1">
    <source>
        <dbReference type="EMBL" id="WYW19618.1"/>
    </source>
</evidence>
<organism evidence="1 2">
    <name type="scientific">Amycolatopsis coloradensis</name>
    <dbReference type="NCBI Taxonomy" id="76021"/>
    <lineage>
        <taxon>Bacteria</taxon>
        <taxon>Bacillati</taxon>
        <taxon>Actinomycetota</taxon>
        <taxon>Actinomycetes</taxon>
        <taxon>Pseudonocardiales</taxon>
        <taxon>Pseudonocardiaceae</taxon>
        <taxon>Amycolatopsis</taxon>
    </lineage>
</organism>
<sequence length="63" mass="6940">MEAWLAAPAYVINRTMDVLAEQGDLPRPRSTRFLRGLGTNSALAISFVVVDLLSTTTTQSREM</sequence>
<dbReference type="EMBL" id="CP150484">
    <property type="protein sequence ID" value="WYW19618.1"/>
    <property type="molecule type" value="Genomic_DNA"/>
</dbReference>
<dbReference type="Proteomes" id="UP001456344">
    <property type="component" value="Chromosome"/>
</dbReference>
<evidence type="ECO:0000313" key="2">
    <source>
        <dbReference type="Proteomes" id="UP001456344"/>
    </source>
</evidence>
<name>A0ACD5BJQ1_9PSEU</name>
<protein>
    <submittedName>
        <fullName evidence="1">Uncharacterized protein</fullName>
    </submittedName>
</protein>